<proteinExistence type="inferred from homology"/>
<feature type="transmembrane region" description="Helical" evidence="6">
    <location>
        <begin position="220"/>
        <end position="238"/>
    </location>
</feature>
<dbReference type="InterPro" id="IPR047817">
    <property type="entry name" value="ABC2_TM_bact-type"/>
</dbReference>
<evidence type="ECO:0000256" key="2">
    <source>
        <dbReference type="ARBA" id="ARBA00022692"/>
    </source>
</evidence>
<evidence type="ECO:0000256" key="1">
    <source>
        <dbReference type="ARBA" id="ARBA00004141"/>
    </source>
</evidence>
<keyword evidence="5" id="KW-0046">Antibiotic resistance</keyword>
<feature type="transmembrane region" description="Helical" evidence="6">
    <location>
        <begin position="134"/>
        <end position="157"/>
    </location>
</feature>
<feature type="transmembrane region" description="Helical" evidence="6">
    <location>
        <begin position="99"/>
        <end position="122"/>
    </location>
</feature>
<protein>
    <recommendedName>
        <fullName evidence="6">Transport permease protein</fullName>
    </recommendedName>
</protein>
<feature type="transmembrane region" description="Helical" evidence="6">
    <location>
        <begin position="164"/>
        <end position="183"/>
    </location>
</feature>
<dbReference type="GO" id="GO:0046677">
    <property type="term" value="P:response to antibiotic"/>
    <property type="evidence" value="ECO:0007669"/>
    <property type="project" value="UniProtKB-KW"/>
</dbReference>
<dbReference type="InterPro" id="IPR013525">
    <property type="entry name" value="ABC2_TM"/>
</dbReference>
<organism evidence="8 9">
    <name type="scientific">Lentzea aerocolonigenes</name>
    <name type="common">Lechevalieria aerocolonigenes</name>
    <name type="synonym">Saccharothrix aerocolonigenes</name>
    <dbReference type="NCBI Taxonomy" id="68170"/>
    <lineage>
        <taxon>Bacteria</taxon>
        <taxon>Bacillati</taxon>
        <taxon>Actinomycetota</taxon>
        <taxon>Actinomycetes</taxon>
        <taxon>Pseudonocardiales</taxon>
        <taxon>Pseudonocardiaceae</taxon>
        <taxon>Lentzea</taxon>
    </lineage>
</organism>
<dbReference type="eggNOG" id="COG0842">
    <property type="taxonomic scope" value="Bacteria"/>
</dbReference>
<dbReference type="Proteomes" id="UP000033393">
    <property type="component" value="Unassembled WGS sequence"/>
</dbReference>
<sequence>MLRIIEIEARLFVRDRLNSLFSLVFPSLLLLGLGAIPALRTPDPQFGGLRFIDSYVSSVVVFTLVFIGIQRVPAVVATYREKGVLRRLATTPMHPARLLVGQLVVNFAAAILSVLLTIVVAYVVFDVDLPHHPLGLACAVLLGGAGTLALGLVIAALAPNARAAGGWATVVFMLLMFVGGVYLPRFMLPSVVVKIGSYSPPGVEALQQAWLGTAPDWRHLAIMGLVSLVAGTVAARTFRWE</sequence>
<evidence type="ECO:0000256" key="5">
    <source>
        <dbReference type="ARBA" id="ARBA00023251"/>
    </source>
</evidence>
<dbReference type="GO" id="GO:0140359">
    <property type="term" value="F:ABC-type transporter activity"/>
    <property type="evidence" value="ECO:0007669"/>
    <property type="project" value="InterPro"/>
</dbReference>
<dbReference type="GO" id="GO:0043190">
    <property type="term" value="C:ATP-binding cassette (ABC) transporter complex"/>
    <property type="evidence" value="ECO:0007669"/>
    <property type="project" value="InterPro"/>
</dbReference>
<accession>A0A0F0GWU0</accession>
<gene>
    <name evidence="8" type="ORF">UK23_19265</name>
</gene>
<evidence type="ECO:0000313" key="9">
    <source>
        <dbReference type="Proteomes" id="UP000033393"/>
    </source>
</evidence>
<dbReference type="STRING" id="68170.GCA_000974445_06126"/>
<dbReference type="InterPro" id="IPR052902">
    <property type="entry name" value="ABC-2_transporter"/>
</dbReference>
<comment type="similarity">
    <text evidence="6">Belongs to the ABC-2 integral membrane protein family.</text>
</comment>
<keyword evidence="6" id="KW-1003">Cell membrane</keyword>
<evidence type="ECO:0000313" key="8">
    <source>
        <dbReference type="EMBL" id="KJK47780.1"/>
    </source>
</evidence>
<evidence type="ECO:0000256" key="6">
    <source>
        <dbReference type="RuleBase" id="RU361157"/>
    </source>
</evidence>
<keyword evidence="2 6" id="KW-0812">Transmembrane</keyword>
<evidence type="ECO:0000259" key="7">
    <source>
        <dbReference type="PROSITE" id="PS51012"/>
    </source>
</evidence>
<dbReference type="OrthoDB" id="3217868at2"/>
<feature type="transmembrane region" description="Helical" evidence="6">
    <location>
        <begin position="20"/>
        <end position="39"/>
    </location>
</feature>
<keyword evidence="6" id="KW-0813">Transport</keyword>
<comment type="subcellular location">
    <subcellularLocation>
        <location evidence="6">Cell membrane</location>
        <topology evidence="6">Multi-pass membrane protein</topology>
    </subcellularLocation>
    <subcellularLocation>
        <location evidence="1">Membrane</location>
        <topology evidence="1">Multi-pass membrane protein</topology>
    </subcellularLocation>
</comment>
<dbReference type="PANTHER" id="PTHR43027:SF2">
    <property type="entry name" value="TRANSPORT PERMEASE PROTEIN"/>
    <property type="match status" value="1"/>
</dbReference>
<dbReference type="AlphaFoldDB" id="A0A0F0GWU0"/>
<feature type="transmembrane region" description="Helical" evidence="6">
    <location>
        <begin position="59"/>
        <end position="79"/>
    </location>
</feature>
<dbReference type="PATRIC" id="fig|68170.10.peg.4754"/>
<keyword evidence="3 6" id="KW-1133">Transmembrane helix</keyword>
<evidence type="ECO:0000256" key="4">
    <source>
        <dbReference type="ARBA" id="ARBA00023136"/>
    </source>
</evidence>
<keyword evidence="4 6" id="KW-0472">Membrane</keyword>
<dbReference type="RefSeq" id="WP_045312955.1">
    <property type="nucleotide sequence ID" value="NZ_JYJG01000125.1"/>
</dbReference>
<dbReference type="PRINTS" id="PR00164">
    <property type="entry name" value="ABC2TRNSPORT"/>
</dbReference>
<dbReference type="PANTHER" id="PTHR43027">
    <property type="entry name" value="DOXORUBICIN RESISTANCE ABC TRANSPORTER PERMEASE PROTEIN DRRC-RELATED"/>
    <property type="match status" value="1"/>
</dbReference>
<feature type="domain" description="ABC transmembrane type-2" evidence="7">
    <location>
        <begin position="17"/>
        <end position="241"/>
    </location>
</feature>
<evidence type="ECO:0000256" key="3">
    <source>
        <dbReference type="ARBA" id="ARBA00022989"/>
    </source>
</evidence>
<name>A0A0F0GWU0_LENAE</name>
<reference evidence="8 9" key="1">
    <citation type="submission" date="2015-02" db="EMBL/GenBank/DDBJ databases">
        <authorList>
            <person name="Ju K.-S."/>
            <person name="Doroghazi J.R."/>
            <person name="Metcalf W."/>
        </authorList>
    </citation>
    <scope>NUCLEOTIDE SEQUENCE [LARGE SCALE GENOMIC DNA]</scope>
    <source>
        <strain evidence="8 9">NRRL B-16140</strain>
    </source>
</reference>
<keyword evidence="9" id="KW-1185">Reference proteome</keyword>
<dbReference type="InterPro" id="IPR000412">
    <property type="entry name" value="ABC_2_transport"/>
</dbReference>
<dbReference type="EMBL" id="JYJG01000125">
    <property type="protein sequence ID" value="KJK47780.1"/>
    <property type="molecule type" value="Genomic_DNA"/>
</dbReference>
<dbReference type="Pfam" id="PF01061">
    <property type="entry name" value="ABC2_membrane"/>
    <property type="match status" value="1"/>
</dbReference>
<dbReference type="PIRSF" id="PIRSF006648">
    <property type="entry name" value="DrrB"/>
    <property type="match status" value="1"/>
</dbReference>
<dbReference type="PROSITE" id="PS51012">
    <property type="entry name" value="ABC_TM2"/>
    <property type="match status" value="1"/>
</dbReference>
<comment type="caution">
    <text evidence="8">The sequence shown here is derived from an EMBL/GenBank/DDBJ whole genome shotgun (WGS) entry which is preliminary data.</text>
</comment>